<evidence type="ECO:0000256" key="3">
    <source>
        <dbReference type="ARBA" id="ARBA00022741"/>
    </source>
</evidence>
<evidence type="ECO:0000313" key="9">
    <source>
        <dbReference type="Proteomes" id="UP001367676"/>
    </source>
</evidence>
<evidence type="ECO:0000256" key="4">
    <source>
        <dbReference type="ARBA" id="ARBA00022777"/>
    </source>
</evidence>
<dbReference type="GO" id="GO:0005634">
    <property type="term" value="C:nucleus"/>
    <property type="evidence" value="ECO:0007669"/>
    <property type="project" value="TreeGrafter"/>
</dbReference>
<dbReference type="GO" id="GO:0004674">
    <property type="term" value="F:protein serine/threonine kinase activity"/>
    <property type="evidence" value="ECO:0007669"/>
    <property type="project" value="UniProtKB-KW"/>
</dbReference>
<keyword evidence="2" id="KW-0808">Transferase</keyword>
<dbReference type="Proteomes" id="UP001367676">
    <property type="component" value="Unassembled WGS sequence"/>
</dbReference>
<dbReference type="EMBL" id="JBBCAQ010000023">
    <property type="protein sequence ID" value="KAK7588213.1"/>
    <property type="molecule type" value="Genomic_DNA"/>
</dbReference>
<proteinExistence type="predicted"/>
<evidence type="ECO:0000259" key="7">
    <source>
        <dbReference type="PROSITE" id="PS50011"/>
    </source>
</evidence>
<keyword evidence="1" id="KW-0723">Serine/threonine-protein kinase</keyword>
<name>A0AAN9TIS8_9HEMI</name>
<dbReference type="PANTHER" id="PTHR24058:SF112">
    <property type="entry name" value="DUAL SPECIFICITY TYROSINE-PHOSPHORYLATION-REGULATED KINASE 3 HOMOLOG-RELATED"/>
    <property type="match status" value="1"/>
</dbReference>
<dbReference type="GO" id="GO:0005524">
    <property type="term" value="F:ATP binding"/>
    <property type="evidence" value="ECO:0007669"/>
    <property type="project" value="UniProtKB-KW"/>
</dbReference>
<accession>A0AAN9TIS8</accession>
<evidence type="ECO:0000313" key="8">
    <source>
        <dbReference type="EMBL" id="KAK7588213.1"/>
    </source>
</evidence>
<keyword evidence="4" id="KW-0418">Kinase</keyword>
<reference evidence="8 9" key="1">
    <citation type="submission" date="2024-03" db="EMBL/GenBank/DDBJ databases">
        <title>Adaptation during the transition from Ophiocordyceps entomopathogen to insect associate is accompanied by gene loss and intensified selection.</title>
        <authorList>
            <person name="Ward C.M."/>
            <person name="Onetto C.A."/>
            <person name="Borneman A.R."/>
        </authorList>
    </citation>
    <scope>NUCLEOTIDE SEQUENCE [LARGE SCALE GENOMIC DNA]</scope>
    <source>
        <strain evidence="8">AWRI1</strain>
        <tissue evidence="8">Single Adult Female</tissue>
    </source>
</reference>
<feature type="domain" description="Protein kinase" evidence="7">
    <location>
        <begin position="1"/>
        <end position="199"/>
    </location>
</feature>
<dbReference type="InterPro" id="IPR000719">
    <property type="entry name" value="Prot_kinase_dom"/>
</dbReference>
<keyword evidence="3" id="KW-0547">Nucleotide-binding</keyword>
<dbReference type="AlphaFoldDB" id="A0AAN9TIS8"/>
<evidence type="ECO:0000256" key="5">
    <source>
        <dbReference type="ARBA" id="ARBA00022840"/>
    </source>
</evidence>
<evidence type="ECO:0000256" key="2">
    <source>
        <dbReference type="ARBA" id="ARBA00022679"/>
    </source>
</evidence>
<dbReference type="InterPro" id="IPR011009">
    <property type="entry name" value="Kinase-like_dom_sf"/>
</dbReference>
<dbReference type="GO" id="GO:0005856">
    <property type="term" value="C:cytoskeleton"/>
    <property type="evidence" value="ECO:0007669"/>
    <property type="project" value="TreeGrafter"/>
</dbReference>
<gene>
    <name evidence="8" type="ORF">V9T40_005458</name>
</gene>
<keyword evidence="9" id="KW-1185">Reference proteome</keyword>
<dbReference type="Gene3D" id="1.10.510.10">
    <property type="entry name" value="Transferase(Phosphotransferase) domain 1"/>
    <property type="match status" value="1"/>
</dbReference>
<organism evidence="8 9">
    <name type="scientific">Parthenolecanium corni</name>
    <dbReference type="NCBI Taxonomy" id="536013"/>
    <lineage>
        <taxon>Eukaryota</taxon>
        <taxon>Metazoa</taxon>
        <taxon>Ecdysozoa</taxon>
        <taxon>Arthropoda</taxon>
        <taxon>Hexapoda</taxon>
        <taxon>Insecta</taxon>
        <taxon>Pterygota</taxon>
        <taxon>Neoptera</taxon>
        <taxon>Paraneoptera</taxon>
        <taxon>Hemiptera</taxon>
        <taxon>Sternorrhyncha</taxon>
        <taxon>Coccoidea</taxon>
        <taxon>Coccidae</taxon>
        <taxon>Parthenolecanium</taxon>
    </lineage>
</organism>
<dbReference type="PROSITE" id="PS50011">
    <property type="entry name" value="PROTEIN_KINASE_DOM"/>
    <property type="match status" value="1"/>
</dbReference>
<dbReference type="Pfam" id="PF00069">
    <property type="entry name" value="Pkinase"/>
    <property type="match status" value="1"/>
</dbReference>
<dbReference type="SMART" id="SM00220">
    <property type="entry name" value="S_TKc"/>
    <property type="match status" value="1"/>
</dbReference>
<keyword evidence="5" id="KW-0067">ATP-binding</keyword>
<feature type="compositionally biased region" description="Low complexity" evidence="6">
    <location>
        <begin position="216"/>
        <end position="229"/>
    </location>
</feature>
<comment type="caution">
    <text evidence="8">The sequence shown here is derived from an EMBL/GenBank/DDBJ whole genome shotgun (WGS) entry which is preliminary data.</text>
</comment>
<dbReference type="SUPFAM" id="SSF56112">
    <property type="entry name" value="Protein kinase-like (PK-like)"/>
    <property type="match status" value="1"/>
</dbReference>
<dbReference type="PANTHER" id="PTHR24058">
    <property type="entry name" value="DUAL SPECIFICITY PROTEIN KINASE"/>
    <property type="match status" value="1"/>
</dbReference>
<sequence>MMMTTFNICVRITPKDCALPTALAPLVAEVIDFGSSCYEDECLYTYIQSRFYRAPEVILGLAYDTAIDMWSLGCILCELFTGLPLLPGEDESDQFACIVELLGMPPKNVVSAGKRSKHFISSKGLPRYCEAVTMADGSITLGGGTSRRGKLRGPPGSRHLKEALKSCDDPFFVDFIRCCLEWNSEARIKPAEALRHPWVRRRVSRPPLHHHERPTSHSSRTSSCSSYSVETPASSSSHSHASATYRCCKLPQISSIM</sequence>
<feature type="region of interest" description="Disordered" evidence="6">
    <location>
        <begin position="205"/>
        <end position="229"/>
    </location>
</feature>
<evidence type="ECO:0000256" key="1">
    <source>
        <dbReference type="ARBA" id="ARBA00022527"/>
    </source>
</evidence>
<dbReference type="InterPro" id="IPR050494">
    <property type="entry name" value="Ser_Thr_dual-spec_kinase"/>
</dbReference>
<protein>
    <recommendedName>
        <fullName evidence="7">Protein kinase domain-containing protein</fullName>
    </recommendedName>
</protein>
<dbReference type="GO" id="GO:0005737">
    <property type="term" value="C:cytoplasm"/>
    <property type="evidence" value="ECO:0007669"/>
    <property type="project" value="TreeGrafter"/>
</dbReference>
<evidence type="ECO:0000256" key="6">
    <source>
        <dbReference type="SAM" id="MobiDB-lite"/>
    </source>
</evidence>